<dbReference type="Gene3D" id="2.30.29.30">
    <property type="entry name" value="Pleckstrin-homology domain (PH domain)/Phosphotyrosine-binding domain (PTB)"/>
    <property type="match status" value="1"/>
</dbReference>
<evidence type="ECO:0000256" key="3">
    <source>
        <dbReference type="ARBA" id="ARBA00022553"/>
    </source>
</evidence>
<dbReference type="InterPro" id="IPR041681">
    <property type="entry name" value="PH_9"/>
</dbReference>
<feature type="region of interest" description="Disordered" evidence="7">
    <location>
        <begin position="426"/>
        <end position="445"/>
    </location>
</feature>
<dbReference type="Pfam" id="PF15410">
    <property type="entry name" value="PH_9"/>
    <property type="match status" value="1"/>
</dbReference>
<dbReference type="PRINTS" id="PR00683">
    <property type="entry name" value="SPECTRINPH"/>
</dbReference>
<dbReference type="InParanoid" id="A0A4W3IS32"/>
<evidence type="ECO:0000259" key="8">
    <source>
        <dbReference type="PROSITE" id="PS50003"/>
    </source>
</evidence>
<evidence type="ECO:0000313" key="10">
    <source>
        <dbReference type="Ensembl" id="ENSCMIP00000032157.1"/>
    </source>
</evidence>
<reference evidence="11" key="1">
    <citation type="journal article" date="2006" name="Science">
        <title>Ancient noncoding elements conserved in the human genome.</title>
        <authorList>
            <person name="Venkatesh B."/>
            <person name="Kirkness E.F."/>
            <person name="Loh Y.H."/>
            <person name="Halpern A.L."/>
            <person name="Lee A.P."/>
            <person name="Johnson J."/>
            <person name="Dandona N."/>
            <person name="Viswanathan L.D."/>
            <person name="Tay A."/>
            <person name="Venter J.C."/>
            <person name="Strausberg R.L."/>
            <person name="Brenner S."/>
        </authorList>
    </citation>
    <scope>NUCLEOTIDE SEQUENCE [LARGE SCALE GENOMIC DNA]</scope>
</reference>
<dbReference type="GO" id="GO:0005543">
    <property type="term" value="F:phospholipid binding"/>
    <property type="evidence" value="ECO:0007669"/>
    <property type="project" value="InterPro"/>
</dbReference>
<keyword evidence="6" id="KW-0966">Cell projection</keyword>
<gene>
    <name evidence="10" type="primary">psd3l</name>
</gene>
<dbReference type="GO" id="GO:0005085">
    <property type="term" value="F:guanyl-nucleotide exchange factor activity"/>
    <property type="evidence" value="ECO:0007669"/>
    <property type="project" value="InterPro"/>
</dbReference>
<dbReference type="GeneTree" id="ENSGT00940000156591"/>
<dbReference type="Ensembl" id="ENSCMIT00000032648.1">
    <property type="protein sequence ID" value="ENSCMIP00000032157.1"/>
    <property type="gene ID" value="ENSCMIG00000013732.1"/>
</dbReference>
<dbReference type="PANTHER" id="PTHR10663">
    <property type="entry name" value="GUANYL-NUCLEOTIDE EXCHANGE FACTOR"/>
    <property type="match status" value="1"/>
</dbReference>
<feature type="region of interest" description="Disordered" evidence="7">
    <location>
        <begin position="1"/>
        <end position="28"/>
    </location>
</feature>
<name>A0A4W3IS32_CALMI</name>
<comment type="subcellular location">
    <subcellularLocation>
        <location evidence="1">Cell projection</location>
        <location evidence="1">Ruffle membrane</location>
    </subcellularLocation>
</comment>
<dbReference type="InterPro" id="IPR035999">
    <property type="entry name" value="Sec7_dom_sf"/>
</dbReference>
<evidence type="ECO:0000256" key="7">
    <source>
        <dbReference type="SAM" id="MobiDB-lite"/>
    </source>
</evidence>
<evidence type="ECO:0000256" key="6">
    <source>
        <dbReference type="ARBA" id="ARBA00023273"/>
    </source>
</evidence>
<keyword evidence="3" id="KW-0597">Phosphoprotein</keyword>
<evidence type="ECO:0000259" key="9">
    <source>
        <dbReference type="PROSITE" id="PS50190"/>
    </source>
</evidence>
<dbReference type="SMART" id="SM00222">
    <property type="entry name" value="Sec7"/>
    <property type="match status" value="1"/>
</dbReference>
<evidence type="ECO:0000256" key="2">
    <source>
        <dbReference type="ARBA" id="ARBA00022475"/>
    </source>
</evidence>
<feature type="domain" description="SEC7" evidence="9">
    <location>
        <begin position="414"/>
        <end position="599"/>
    </location>
</feature>
<feature type="region of interest" description="Disordered" evidence="7">
    <location>
        <begin position="392"/>
        <end position="416"/>
    </location>
</feature>
<sequence length="913" mass="102558">MVFLTETDTRQSMSDLEGSSEEESKTVPRVTNSGLQTYAEIFVNTTVNETANMFSALKSHQAETLSPDKETTPNETATPLENNLLKVTANRVGGEQLAAGDKEIVESVRQSPELVTKFVAVVVAEEGCCQMLLESPQNDSHVDGAKKVLPEDARTDDHVEHVKEGWKGREGGISLSEALVKDNEMSSFPVPRLREMVEQNPEVNTVSKRDTGLELHLKAEEDAKANGEGAKVPLSNVSSENRSTDEDVFVSARESEQSMEGGPSTGGKANALMSEARNDPEIEVTDIFSSQFETIMESQFLKATWYNSLDSLDMISTDESESSFSFEMPLTPLIQQRIKESSQFLERGGILEGSASEVLETSGYLERRAEGTVSSSKSDSVFLKSPVAVLNDSPEDLASPRDQARGSSDSSDGGLRDVFPRVEFEMGSTEQLEQHSSEAVSNGHKSDLEAARRLAKRLYNLEGFKRSDVARHLGKNNEFSRLVAEEYLRYFDFTGMTLDQSLRNFLKAFALMGETQERERVLIHFSNRYYQCNQGMIPSQDGIHCLTCALMLLNTDLHGHNIGKKMSCQDFITNLDGLNEGKDFPKELLKPLYNSIKNEKLEWAINEEELRKSLSELANDKTDSAGSRTSNRIGSSSNPFLDIPRDPNAKTYKTGFLSRKIHADMDGKKTPKGRRGWKTFYAVLKGMILYLQKDEYKPEKHLSEEDLKNAISIHHALAIKATDYEKRPNVLKLKTADWRVFLFQAQNPEEMESWINKINLVATVFSAPPFPAAIGSQKRFSRPLLPATTTKMTQEDQLKSHEAKLKQISTELTEHRSYPPDKKVKAKEIDEYRLKEHYLEFEKTRYETYYKMLEESGENPLQGIESDGNGMRKSHSSPSLNQESVPVNTKIKRNISERKDYRPESANNSKQKT</sequence>
<dbReference type="FunFam" id="2.30.29.30:FF:000054">
    <property type="entry name" value="PH and SEC7 domain-containing protein 3"/>
    <property type="match status" value="1"/>
</dbReference>
<feature type="compositionally biased region" description="Polar residues" evidence="7">
    <location>
        <begin position="876"/>
        <end position="887"/>
    </location>
</feature>
<dbReference type="InterPro" id="IPR001849">
    <property type="entry name" value="PH_domain"/>
</dbReference>
<dbReference type="Pfam" id="PF01369">
    <property type="entry name" value="Sec7"/>
    <property type="match status" value="1"/>
</dbReference>
<keyword evidence="5" id="KW-0472">Membrane</keyword>
<keyword evidence="11" id="KW-1185">Reference proteome</keyword>
<feature type="region of interest" description="Disordered" evidence="7">
    <location>
        <begin position="224"/>
        <end position="245"/>
    </location>
</feature>
<feature type="region of interest" description="Disordered" evidence="7">
    <location>
        <begin position="617"/>
        <end position="647"/>
    </location>
</feature>
<keyword evidence="4" id="KW-0175">Coiled coil</keyword>
<dbReference type="FunFam" id="1.10.1000.11:FF:000004">
    <property type="entry name" value="PH and SEC7 domain-containing protein 2"/>
    <property type="match status" value="1"/>
</dbReference>
<keyword evidence="2" id="KW-1003">Cell membrane</keyword>
<evidence type="ECO:0000256" key="5">
    <source>
        <dbReference type="ARBA" id="ARBA00023136"/>
    </source>
</evidence>
<reference evidence="10" key="5">
    <citation type="submission" date="2025-09" db="UniProtKB">
        <authorList>
            <consortium name="Ensembl"/>
        </authorList>
    </citation>
    <scope>IDENTIFICATION</scope>
</reference>
<reference evidence="11" key="3">
    <citation type="journal article" date="2014" name="Nature">
        <title>Elephant shark genome provides unique insights into gnathostome evolution.</title>
        <authorList>
            <consortium name="International Elephant Shark Genome Sequencing Consortium"/>
            <person name="Venkatesh B."/>
            <person name="Lee A.P."/>
            <person name="Ravi V."/>
            <person name="Maurya A.K."/>
            <person name="Lian M.M."/>
            <person name="Swann J.B."/>
            <person name="Ohta Y."/>
            <person name="Flajnik M.F."/>
            <person name="Sutoh Y."/>
            <person name="Kasahara M."/>
            <person name="Hoon S."/>
            <person name="Gangu V."/>
            <person name="Roy S.W."/>
            <person name="Irimia M."/>
            <person name="Korzh V."/>
            <person name="Kondrychyn I."/>
            <person name="Lim Z.W."/>
            <person name="Tay B.H."/>
            <person name="Tohari S."/>
            <person name="Kong K.W."/>
            <person name="Ho S."/>
            <person name="Lorente-Galdos B."/>
            <person name="Quilez J."/>
            <person name="Marques-Bonet T."/>
            <person name="Raney B.J."/>
            <person name="Ingham P.W."/>
            <person name="Tay A."/>
            <person name="Hillier L.W."/>
            <person name="Minx P."/>
            <person name="Boehm T."/>
            <person name="Wilson R.K."/>
            <person name="Brenner S."/>
            <person name="Warren W.C."/>
        </authorList>
    </citation>
    <scope>NUCLEOTIDE SEQUENCE [LARGE SCALE GENOMIC DNA]</scope>
</reference>
<evidence type="ECO:0000313" key="11">
    <source>
        <dbReference type="Proteomes" id="UP000314986"/>
    </source>
</evidence>
<dbReference type="InterPro" id="IPR011993">
    <property type="entry name" value="PH-like_dom_sf"/>
</dbReference>
<dbReference type="Gene3D" id="1.10.1000.11">
    <property type="entry name" value="Arf Nucleotide-binding Site Opener,domain 2"/>
    <property type="match status" value="1"/>
</dbReference>
<dbReference type="InterPro" id="IPR001605">
    <property type="entry name" value="PH_dom-spectrin-type"/>
</dbReference>
<reference evidence="10" key="4">
    <citation type="submission" date="2025-08" db="UniProtKB">
        <authorList>
            <consortium name="Ensembl"/>
        </authorList>
    </citation>
    <scope>IDENTIFICATION</scope>
</reference>
<dbReference type="GO" id="GO:0032012">
    <property type="term" value="P:regulation of ARF protein signal transduction"/>
    <property type="evidence" value="ECO:0007669"/>
    <property type="project" value="InterPro"/>
</dbReference>
<accession>A0A4W3IS32</accession>
<evidence type="ECO:0000256" key="1">
    <source>
        <dbReference type="ARBA" id="ARBA00004632"/>
    </source>
</evidence>
<proteinExistence type="predicted"/>
<dbReference type="SUPFAM" id="SSF50729">
    <property type="entry name" value="PH domain-like"/>
    <property type="match status" value="1"/>
</dbReference>
<feature type="domain" description="PH" evidence="8">
    <location>
        <begin position="650"/>
        <end position="763"/>
    </location>
</feature>
<dbReference type="AlphaFoldDB" id="A0A4W3IS32"/>
<dbReference type="PROSITE" id="PS50003">
    <property type="entry name" value="PH_DOMAIN"/>
    <property type="match status" value="1"/>
</dbReference>
<dbReference type="InterPro" id="IPR023394">
    <property type="entry name" value="Sec7_C_sf"/>
</dbReference>
<dbReference type="SUPFAM" id="SSF48425">
    <property type="entry name" value="Sec7 domain"/>
    <property type="match status" value="1"/>
</dbReference>
<evidence type="ECO:0000256" key="4">
    <source>
        <dbReference type="ARBA" id="ARBA00023054"/>
    </source>
</evidence>
<dbReference type="Proteomes" id="UP000314986">
    <property type="component" value="Unassembled WGS sequence"/>
</dbReference>
<reference evidence="11" key="2">
    <citation type="journal article" date="2007" name="PLoS Biol.">
        <title>Survey sequencing and comparative analysis of the elephant shark (Callorhinchus milii) genome.</title>
        <authorList>
            <person name="Venkatesh B."/>
            <person name="Kirkness E.F."/>
            <person name="Loh Y.H."/>
            <person name="Halpern A.L."/>
            <person name="Lee A.P."/>
            <person name="Johnson J."/>
            <person name="Dandona N."/>
            <person name="Viswanathan L.D."/>
            <person name="Tay A."/>
            <person name="Venter J.C."/>
            <person name="Strausberg R.L."/>
            <person name="Brenner S."/>
        </authorList>
    </citation>
    <scope>NUCLEOTIDE SEQUENCE [LARGE SCALE GENOMIC DNA]</scope>
</reference>
<dbReference type="GO" id="GO:0032587">
    <property type="term" value="C:ruffle membrane"/>
    <property type="evidence" value="ECO:0007669"/>
    <property type="project" value="UniProtKB-SubCell"/>
</dbReference>
<dbReference type="InterPro" id="IPR000904">
    <property type="entry name" value="Sec7_dom"/>
</dbReference>
<feature type="compositionally biased region" description="Basic and acidic residues" evidence="7">
    <location>
        <begin position="894"/>
        <end position="903"/>
    </location>
</feature>
<dbReference type="CDD" id="cd00171">
    <property type="entry name" value="Sec7"/>
    <property type="match status" value="1"/>
</dbReference>
<dbReference type="PROSITE" id="PS50190">
    <property type="entry name" value="SEC7"/>
    <property type="match status" value="1"/>
</dbReference>
<protein>
    <submittedName>
        <fullName evidence="10">Pleckstrin and Sec7 domain containing 3, like</fullName>
    </submittedName>
</protein>
<dbReference type="SMART" id="SM00233">
    <property type="entry name" value="PH"/>
    <property type="match status" value="1"/>
</dbReference>
<feature type="compositionally biased region" description="Polar residues" evidence="7">
    <location>
        <begin position="624"/>
        <end position="639"/>
    </location>
</feature>
<organism evidence="10 11">
    <name type="scientific">Callorhinchus milii</name>
    <name type="common">Ghost shark</name>
    <dbReference type="NCBI Taxonomy" id="7868"/>
    <lineage>
        <taxon>Eukaryota</taxon>
        <taxon>Metazoa</taxon>
        <taxon>Chordata</taxon>
        <taxon>Craniata</taxon>
        <taxon>Vertebrata</taxon>
        <taxon>Chondrichthyes</taxon>
        <taxon>Holocephali</taxon>
        <taxon>Chimaeriformes</taxon>
        <taxon>Callorhinchidae</taxon>
        <taxon>Callorhinchus</taxon>
    </lineage>
</organism>
<dbReference type="PANTHER" id="PTHR10663:SF337">
    <property type="entry name" value="PH AND SEC7 DOMAIN-CONTAINING PROTEIN 3"/>
    <property type="match status" value="1"/>
</dbReference>
<dbReference type="CDD" id="cd13295">
    <property type="entry name" value="PH_EFA6"/>
    <property type="match status" value="1"/>
</dbReference>
<feature type="region of interest" description="Disordered" evidence="7">
    <location>
        <begin position="859"/>
        <end position="913"/>
    </location>
</feature>